<dbReference type="EMBL" id="LGRX02022870">
    <property type="protein sequence ID" value="KAK3255046.1"/>
    <property type="molecule type" value="Genomic_DNA"/>
</dbReference>
<evidence type="ECO:0000256" key="2">
    <source>
        <dbReference type="ARBA" id="ARBA00022692"/>
    </source>
</evidence>
<evidence type="ECO:0000313" key="7">
    <source>
        <dbReference type="Proteomes" id="UP001190700"/>
    </source>
</evidence>
<dbReference type="PANTHER" id="PTHR11132">
    <property type="entry name" value="SOLUTE CARRIER FAMILY 35"/>
    <property type="match status" value="1"/>
</dbReference>
<dbReference type="Proteomes" id="UP001190700">
    <property type="component" value="Unassembled WGS sequence"/>
</dbReference>
<evidence type="ECO:0000313" key="6">
    <source>
        <dbReference type="EMBL" id="KAK3255046.1"/>
    </source>
</evidence>
<sequence>MRGLTDERGRAPLCTTSGPTVGLPAASMHSVPLQCSPSKYFARAALALPECKPAGCGGCQCAAILSLTNPLEDKLSGQIVYSVLVTIAGTLVAGIGDLSFDLKGYAMACTSCLLQSTYLLCVQKTGVENGIDSNTLLLYNSILSIPVLMIIVLLDGEYGSAVEKLAAGVTDVWFMVSVSHHLTPPRSGHTAVFRTRAIVN</sequence>
<comment type="subcellular location">
    <subcellularLocation>
        <location evidence="1">Membrane</location>
        <topology evidence="1">Multi-pass membrane protein</topology>
    </subcellularLocation>
</comment>
<gene>
    <name evidence="6" type="ORF">CYMTET_35759</name>
</gene>
<evidence type="ECO:0000256" key="1">
    <source>
        <dbReference type="ARBA" id="ARBA00004141"/>
    </source>
</evidence>
<keyword evidence="3 5" id="KW-1133">Transmembrane helix</keyword>
<reference evidence="6 7" key="1">
    <citation type="journal article" date="2015" name="Genome Biol. Evol.">
        <title>Comparative Genomics of a Bacterivorous Green Alga Reveals Evolutionary Causalities and Consequences of Phago-Mixotrophic Mode of Nutrition.</title>
        <authorList>
            <person name="Burns J.A."/>
            <person name="Paasch A."/>
            <person name="Narechania A."/>
            <person name="Kim E."/>
        </authorList>
    </citation>
    <scope>NUCLEOTIDE SEQUENCE [LARGE SCALE GENOMIC DNA]</scope>
    <source>
        <strain evidence="6 7">PLY_AMNH</strain>
    </source>
</reference>
<comment type="caution">
    <text evidence="6">The sequence shown here is derived from an EMBL/GenBank/DDBJ whole genome shotgun (WGS) entry which is preliminary data.</text>
</comment>
<proteinExistence type="predicted"/>
<evidence type="ECO:0000256" key="3">
    <source>
        <dbReference type="ARBA" id="ARBA00022989"/>
    </source>
</evidence>
<dbReference type="InterPro" id="IPR050186">
    <property type="entry name" value="TPT_transporter"/>
</dbReference>
<evidence type="ECO:0000256" key="4">
    <source>
        <dbReference type="ARBA" id="ARBA00023136"/>
    </source>
</evidence>
<feature type="transmembrane region" description="Helical" evidence="5">
    <location>
        <begin position="136"/>
        <end position="154"/>
    </location>
</feature>
<keyword evidence="7" id="KW-1185">Reference proteome</keyword>
<protein>
    <recommendedName>
        <fullName evidence="8">Sugar phosphate transporter domain-containing protein</fullName>
    </recommendedName>
</protein>
<keyword evidence="4 5" id="KW-0472">Membrane</keyword>
<keyword evidence="2 5" id="KW-0812">Transmembrane</keyword>
<accession>A0AAE0KNC6</accession>
<organism evidence="6 7">
    <name type="scientific">Cymbomonas tetramitiformis</name>
    <dbReference type="NCBI Taxonomy" id="36881"/>
    <lineage>
        <taxon>Eukaryota</taxon>
        <taxon>Viridiplantae</taxon>
        <taxon>Chlorophyta</taxon>
        <taxon>Pyramimonadophyceae</taxon>
        <taxon>Pyramimonadales</taxon>
        <taxon>Pyramimonadaceae</taxon>
        <taxon>Cymbomonas</taxon>
    </lineage>
</organism>
<dbReference type="AlphaFoldDB" id="A0AAE0KNC6"/>
<feature type="transmembrane region" description="Helical" evidence="5">
    <location>
        <begin position="79"/>
        <end position="96"/>
    </location>
</feature>
<evidence type="ECO:0008006" key="8">
    <source>
        <dbReference type="Google" id="ProtNLM"/>
    </source>
</evidence>
<name>A0AAE0KNC6_9CHLO</name>
<evidence type="ECO:0000256" key="5">
    <source>
        <dbReference type="SAM" id="Phobius"/>
    </source>
</evidence>
<dbReference type="GO" id="GO:0016020">
    <property type="term" value="C:membrane"/>
    <property type="evidence" value="ECO:0007669"/>
    <property type="project" value="UniProtKB-SubCell"/>
</dbReference>